<evidence type="ECO:0000313" key="1">
    <source>
        <dbReference type="EMBL" id="PWJ32200.1"/>
    </source>
</evidence>
<dbReference type="EMBL" id="QGDL01000001">
    <property type="protein sequence ID" value="PWJ32200.1"/>
    <property type="molecule type" value="Genomic_DNA"/>
</dbReference>
<comment type="caution">
    <text evidence="1">The sequence shown here is derived from an EMBL/GenBank/DDBJ whole genome shotgun (WGS) entry which is preliminary data.</text>
</comment>
<name>A0A2Y9B858_9FIRM</name>
<evidence type="ECO:0000313" key="2">
    <source>
        <dbReference type="Proteomes" id="UP000245845"/>
    </source>
</evidence>
<dbReference type="AlphaFoldDB" id="A0A2Y9B858"/>
<dbReference type="Proteomes" id="UP000245845">
    <property type="component" value="Unassembled WGS sequence"/>
</dbReference>
<protein>
    <submittedName>
        <fullName evidence="1">Uncharacterized protein</fullName>
    </submittedName>
</protein>
<accession>A0A2Y9B858</accession>
<keyword evidence="2" id="KW-1185">Reference proteome</keyword>
<sequence>MSPMGTTGEADGAYCIDGINYFMERAKGGAGLIITGPMSFLLNMSRVRVRSFLIFIM</sequence>
<proteinExistence type="predicted"/>
<reference evidence="1 2" key="1">
    <citation type="submission" date="2018-05" db="EMBL/GenBank/DDBJ databases">
        <title>The Hungate 1000. A catalogue of reference genomes from the rumen microbiome.</title>
        <authorList>
            <person name="Kelly W."/>
        </authorList>
    </citation>
    <scope>NUCLEOTIDE SEQUENCE [LARGE SCALE GENOMIC DNA]</scope>
    <source>
        <strain evidence="1 2">NLAE-zl-C242</strain>
    </source>
</reference>
<gene>
    <name evidence="1" type="ORF">A8806_101488</name>
</gene>
<organism evidence="1 2">
    <name type="scientific">Faecalicatena orotica</name>
    <dbReference type="NCBI Taxonomy" id="1544"/>
    <lineage>
        <taxon>Bacteria</taxon>
        <taxon>Bacillati</taxon>
        <taxon>Bacillota</taxon>
        <taxon>Clostridia</taxon>
        <taxon>Lachnospirales</taxon>
        <taxon>Lachnospiraceae</taxon>
        <taxon>Faecalicatena</taxon>
    </lineage>
</organism>